<dbReference type="SUPFAM" id="SSF51735">
    <property type="entry name" value="NAD(P)-binding Rossmann-fold domains"/>
    <property type="match status" value="1"/>
</dbReference>
<dbReference type="InParanoid" id="G4TUF9"/>
<dbReference type="eggNOG" id="ENOG502QQEA">
    <property type="taxonomic scope" value="Eukaryota"/>
</dbReference>
<proteinExistence type="inferred from homology"/>
<name>G4TUF9_SERID</name>
<comment type="similarity">
    <text evidence="1">Belongs to the NmrA-type oxidoreductase family.</text>
</comment>
<dbReference type="InterPro" id="IPR036291">
    <property type="entry name" value="NAD(P)-bd_dom_sf"/>
</dbReference>
<evidence type="ECO:0000313" key="5">
    <source>
        <dbReference type="Proteomes" id="UP000007148"/>
    </source>
</evidence>
<evidence type="ECO:0000313" key="4">
    <source>
        <dbReference type="EMBL" id="CCA74952.1"/>
    </source>
</evidence>
<evidence type="ECO:0000259" key="3">
    <source>
        <dbReference type="Pfam" id="PF05368"/>
    </source>
</evidence>
<organism evidence="4 5">
    <name type="scientific">Serendipita indica (strain DSM 11827)</name>
    <name type="common">Root endophyte fungus</name>
    <name type="synonym">Piriformospora indica</name>
    <dbReference type="NCBI Taxonomy" id="1109443"/>
    <lineage>
        <taxon>Eukaryota</taxon>
        <taxon>Fungi</taxon>
        <taxon>Dikarya</taxon>
        <taxon>Basidiomycota</taxon>
        <taxon>Agaricomycotina</taxon>
        <taxon>Agaricomycetes</taxon>
        <taxon>Sebacinales</taxon>
        <taxon>Serendipitaceae</taxon>
        <taxon>Serendipita</taxon>
    </lineage>
</organism>
<dbReference type="PANTHER" id="PTHR42748:SF7">
    <property type="entry name" value="NMRA LIKE REDOX SENSOR 1-RELATED"/>
    <property type="match status" value="1"/>
</dbReference>
<dbReference type="Pfam" id="PF05368">
    <property type="entry name" value="NmrA"/>
    <property type="match status" value="1"/>
</dbReference>
<gene>
    <name evidence="4" type="ORF">PIIN_08932</name>
</gene>
<dbReference type="GO" id="GO:0005634">
    <property type="term" value="C:nucleus"/>
    <property type="evidence" value="ECO:0007669"/>
    <property type="project" value="TreeGrafter"/>
</dbReference>
<dbReference type="HOGENOM" id="CLU_007383_8_2_1"/>
<dbReference type="PANTHER" id="PTHR42748">
    <property type="entry name" value="NITROGEN METABOLITE REPRESSION PROTEIN NMRA FAMILY MEMBER"/>
    <property type="match status" value="1"/>
</dbReference>
<sequence>MSSKQIIVVFTATGRTGGGMINAILKDGQFAARAVTRNPESDAAKALAAKGVQVVKGDLSEPASIEAALSGAYGVFGAFDTEEKQGKDLVDAAKKGGTKHFVCTTLDHSDYKVTHFETKADVDDYLKESGVPRTSLYTSFFLENIRFPQMIKINRSADGTVILDVPFKTDGQIPMIFAGDIGKAALVAFKNPQQWIGKDFKIVTEWATPRDIAKTIESELGEKVTINEVDDAQWKASRA</sequence>
<reference evidence="4 5" key="1">
    <citation type="journal article" date="2011" name="PLoS Pathog.">
        <title>Endophytic Life Strategies Decoded by Genome and Transcriptome Analyses of the Mutualistic Root Symbiont Piriformospora indica.</title>
        <authorList>
            <person name="Zuccaro A."/>
            <person name="Lahrmann U."/>
            <person name="Guldener U."/>
            <person name="Langen G."/>
            <person name="Pfiffi S."/>
            <person name="Biedenkopf D."/>
            <person name="Wong P."/>
            <person name="Samans B."/>
            <person name="Grimm C."/>
            <person name="Basiewicz M."/>
            <person name="Murat C."/>
            <person name="Martin F."/>
            <person name="Kogel K.H."/>
        </authorList>
    </citation>
    <scope>NUCLEOTIDE SEQUENCE [LARGE SCALE GENOMIC DNA]</scope>
    <source>
        <strain evidence="4 5">DSM 11827</strain>
    </source>
</reference>
<keyword evidence="2" id="KW-0521">NADP</keyword>
<feature type="domain" description="NmrA-like" evidence="3">
    <location>
        <begin position="4"/>
        <end position="230"/>
    </location>
</feature>
<evidence type="ECO:0000256" key="2">
    <source>
        <dbReference type="ARBA" id="ARBA00022857"/>
    </source>
</evidence>
<comment type="caution">
    <text evidence="4">The sequence shown here is derived from an EMBL/GenBank/DDBJ whole genome shotgun (WGS) entry which is preliminary data.</text>
</comment>
<dbReference type="STRING" id="1109443.G4TUF9"/>
<dbReference type="OMA" id="YYMSNFT"/>
<dbReference type="Gene3D" id="3.40.50.720">
    <property type="entry name" value="NAD(P)-binding Rossmann-like Domain"/>
    <property type="match status" value="1"/>
</dbReference>
<dbReference type="CDD" id="cd05251">
    <property type="entry name" value="NmrA_like_SDR_a"/>
    <property type="match status" value="1"/>
</dbReference>
<dbReference type="Proteomes" id="UP000007148">
    <property type="component" value="Unassembled WGS sequence"/>
</dbReference>
<protein>
    <recommendedName>
        <fullName evidence="3">NmrA-like domain-containing protein</fullName>
    </recommendedName>
</protein>
<dbReference type="InterPro" id="IPR051164">
    <property type="entry name" value="NmrA-like_oxidored"/>
</dbReference>
<dbReference type="OrthoDB" id="419598at2759"/>
<keyword evidence="5" id="KW-1185">Reference proteome</keyword>
<evidence type="ECO:0000256" key="1">
    <source>
        <dbReference type="ARBA" id="ARBA00006328"/>
    </source>
</evidence>
<dbReference type="Gene3D" id="3.90.25.10">
    <property type="entry name" value="UDP-galactose 4-epimerase, domain 1"/>
    <property type="match status" value="1"/>
</dbReference>
<accession>G4TUF9</accession>
<dbReference type="AlphaFoldDB" id="G4TUF9"/>
<dbReference type="InterPro" id="IPR008030">
    <property type="entry name" value="NmrA-like"/>
</dbReference>
<dbReference type="EMBL" id="CAFZ01000378">
    <property type="protein sequence ID" value="CCA74952.1"/>
    <property type="molecule type" value="Genomic_DNA"/>
</dbReference>